<dbReference type="GO" id="GO:0005829">
    <property type="term" value="C:cytosol"/>
    <property type="evidence" value="ECO:0007669"/>
    <property type="project" value="TreeGrafter"/>
</dbReference>
<dbReference type="GO" id="GO:0016791">
    <property type="term" value="F:phosphatase activity"/>
    <property type="evidence" value="ECO:0007669"/>
    <property type="project" value="TreeGrafter"/>
</dbReference>
<dbReference type="AlphaFoldDB" id="A0A6H9WHN8"/>
<reference evidence="1 2" key="1">
    <citation type="submission" date="2019-09" db="EMBL/GenBank/DDBJ databases">
        <title>Phylogeny of genus Pseudoclavibacter and closely related genus.</title>
        <authorList>
            <person name="Li Y."/>
        </authorList>
    </citation>
    <scope>NUCLEOTIDE SEQUENCE [LARGE SCALE GENOMIC DNA]</scope>
    <source>
        <strain evidence="1 2">EGI 60007</strain>
    </source>
</reference>
<accession>A0A6H9WHN8</accession>
<gene>
    <name evidence="1" type="ORF">F8O04_01350</name>
</gene>
<dbReference type="EMBL" id="WBJY01000001">
    <property type="protein sequence ID" value="KAB1650452.1"/>
    <property type="molecule type" value="Genomic_DNA"/>
</dbReference>
<sequence length="267" mass="29042">MADRLLIALDIDGTILDHDGTIPHATHEQVERLRGEGHEIMLATGRSAADTLPIHRRLGLDSRFVVSANGATVLERDPAADDGYSRRWVETFDPHDVLLRLRDGLRGAMYAVESAEGVFRYNGRFPDGSFEASGREVSFEELLEQPVQRLVVVAPDQTTEEFASAVEAIGLHHVSYSVGWTNWLDIAPNGVNKGTALERVRAAHEIPRDRVVVAGDGRNDIEMLRWAGEFGTAIVMGGSPQDVIDAGTTLAGSFHNDGLGRALAALE</sequence>
<dbReference type="PANTHER" id="PTHR10000:SF8">
    <property type="entry name" value="HAD SUPERFAMILY HYDROLASE-LIKE, TYPE 3"/>
    <property type="match status" value="1"/>
</dbReference>
<dbReference type="Gene3D" id="3.40.50.1000">
    <property type="entry name" value="HAD superfamily/HAD-like"/>
    <property type="match status" value="1"/>
</dbReference>
<dbReference type="Pfam" id="PF08282">
    <property type="entry name" value="Hydrolase_3"/>
    <property type="match status" value="1"/>
</dbReference>
<evidence type="ECO:0000313" key="2">
    <source>
        <dbReference type="Proteomes" id="UP000431744"/>
    </source>
</evidence>
<dbReference type="Proteomes" id="UP000431744">
    <property type="component" value="Unassembled WGS sequence"/>
</dbReference>
<dbReference type="OrthoDB" id="3180855at2"/>
<organism evidence="1 2">
    <name type="scientific">Pseudoclavibacter endophyticus</name>
    <dbReference type="NCBI Taxonomy" id="1778590"/>
    <lineage>
        <taxon>Bacteria</taxon>
        <taxon>Bacillati</taxon>
        <taxon>Actinomycetota</taxon>
        <taxon>Actinomycetes</taxon>
        <taxon>Micrococcales</taxon>
        <taxon>Microbacteriaceae</taxon>
        <taxon>Pseudoclavibacter</taxon>
    </lineage>
</organism>
<comment type="caution">
    <text evidence="1">The sequence shown here is derived from an EMBL/GenBank/DDBJ whole genome shotgun (WGS) entry which is preliminary data.</text>
</comment>
<proteinExistence type="predicted"/>
<dbReference type="SUPFAM" id="SSF56784">
    <property type="entry name" value="HAD-like"/>
    <property type="match status" value="1"/>
</dbReference>
<keyword evidence="2" id="KW-1185">Reference proteome</keyword>
<dbReference type="InterPro" id="IPR023214">
    <property type="entry name" value="HAD_sf"/>
</dbReference>
<dbReference type="PANTHER" id="PTHR10000">
    <property type="entry name" value="PHOSPHOSERINE PHOSPHATASE"/>
    <property type="match status" value="1"/>
</dbReference>
<dbReference type="Gene3D" id="3.30.1240.10">
    <property type="match status" value="1"/>
</dbReference>
<protein>
    <submittedName>
        <fullName evidence="1">HAD family phosphatase</fullName>
    </submittedName>
</protein>
<dbReference type="GO" id="GO:0000287">
    <property type="term" value="F:magnesium ion binding"/>
    <property type="evidence" value="ECO:0007669"/>
    <property type="project" value="TreeGrafter"/>
</dbReference>
<dbReference type="InterPro" id="IPR006379">
    <property type="entry name" value="HAD-SF_hydro_IIB"/>
</dbReference>
<dbReference type="NCBIfam" id="TIGR01484">
    <property type="entry name" value="HAD-SF-IIB"/>
    <property type="match status" value="1"/>
</dbReference>
<name>A0A6H9WHN8_9MICO</name>
<evidence type="ECO:0000313" key="1">
    <source>
        <dbReference type="EMBL" id="KAB1650452.1"/>
    </source>
</evidence>
<dbReference type="InterPro" id="IPR036412">
    <property type="entry name" value="HAD-like_sf"/>
</dbReference>